<evidence type="ECO:0000259" key="2">
    <source>
        <dbReference type="Pfam" id="PF03795"/>
    </source>
</evidence>
<dbReference type="InterPro" id="IPR005545">
    <property type="entry name" value="YCII"/>
</dbReference>
<comment type="caution">
    <text evidence="3">The sequence shown here is derived from an EMBL/GenBank/DDBJ whole genome shotgun (WGS) entry which is preliminary data.</text>
</comment>
<feature type="domain" description="YCII-related" evidence="2">
    <location>
        <begin position="1"/>
        <end position="85"/>
    </location>
</feature>
<comment type="similarity">
    <text evidence="1">Belongs to the YciI family.</text>
</comment>
<dbReference type="RefSeq" id="WP_261497129.1">
    <property type="nucleotide sequence ID" value="NZ_JAOCQF010000003.1"/>
</dbReference>
<protein>
    <submittedName>
        <fullName evidence="3">YciI family protein</fullName>
    </submittedName>
</protein>
<dbReference type="EMBL" id="JAOCQF010000003">
    <property type="protein sequence ID" value="MCT8331249.1"/>
    <property type="molecule type" value="Genomic_DNA"/>
</dbReference>
<organism evidence="3 4">
    <name type="scientific">Albidovulum sediminis</name>
    <dbReference type="NCBI Taxonomy" id="3066345"/>
    <lineage>
        <taxon>Bacteria</taxon>
        <taxon>Pseudomonadati</taxon>
        <taxon>Pseudomonadota</taxon>
        <taxon>Alphaproteobacteria</taxon>
        <taxon>Rhodobacterales</taxon>
        <taxon>Paracoccaceae</taxon>
        <taxon>Albidovulum</taxon>
    </lineage>
</organism>
<dbReference type="Pfam" id="PF03795">
    <property type="entry name" value="YCII"/>
    <property type="match status" value="1"/>
</dbReference>
<dbReference type="PANTHER" id="PTHR33606:SF3">
    <property type="entry name" value="PROTEIN YCII"/>
    <property type="match status" value="1"/>
</dbReference>
<dbReference type="Proteomes" id="UP001205601">
    <property type="component" value="Unassembled WGS sequence"/>
</dbReference>
<gene>
    <name evidence="3" type="ORF">N5I32_17155</name>
</gene>
<dbReference type="SUPFAM" id="SSF54909">
    <property type="entry name" value="Dimeric alpha+beta barrel"/>
    <property type="match status" value="1"/>
</dbReference>
<name>A0ABT2NUJ2_9RHOB</name>
<evidence type="ECO:0000313" key="4">
    <source>
        <dbReference type="Proteomes" id="UP001205601"/>
    </source>
</evidence>
<reference evidence="4" key="1">
    <citation type="submission" date="2023-07" db="EMBL/GenBank/DDBJ databases">
        <title>Defluviimonas sediminis sp. nov., isolated from mangrove sediment.</title>
        <authorList>
            <person name="Liu L."/>
            <person name="Li J."/>
            <person name="Huang Y."/>
            <person name="Pan J."/>
            <person name="Li M."/>
        </authorList>
    </citation>
    <scope>NUCLEOTIDE SEQUENCE [LARGE SCALE GENOMIC DNA]</scope>
    <source>
        <strain evidence="4">FT324</strain>
    </source>
</reference>
<dbReference type="PANTHER" id="PTHR33606">
    <property type="entry name" value="PROTEIN YCII"/>
    <property type="match status" value="1"/>
</dbReference>
<keyword evidence="4" id="KW-1185">Reference proteome</keyword>
<dbReference type="InterPro" id="IPR011008">
    <property type="entry name" value="Dimeric_a/b-barrel"/>
</dbReference>
<sequence length="89" mass="9453">MNFAVLCRDKPGHLQTRLDNRAAHLAYIEATGIVALAGPLIENGQMSGSLIILDCADRAAADAWVAGDPYGKAGLFEAVTVTEWKRVVG</sequence>
<accession>A0ABT2NUJ2</accession>
<dbReference type="Gene3D" id="3.30.70.1060">
    <property type="entry name" value="Dimeric alpha+beta barrel"/>
    <property type="match status" value="1"/>
</dbReference>
<proteinExistence type="inferred from homology"/>
<evidence type="ECO:0000256" key="1">
    <source>
        <dbReference type="ARBA" id="ARBA00007689"/>
    </source>
</evidence>
<dbReference type="InterPro" id="IPR051807">
    <property type="entry name" value="Sec-metab_biosynth-assoc"/>
</dbReference>
<evidence type="ECO:0000313" key="3">
    <source>
        <dbReference type="EMBL" id="MCT8331249.1"/>
    </source>
</evidence>